<keyword evidence="6" id="KW-0645">Protease</keyword>
<dbReference type="GO" id="GO:0005737">
    <property type="term" value="C:cytoplasm"/>
    <property type="evidence" value="ECO:0007669"/>
    <property type="project" value="TreeGrafter"/>
</dbReference>
<dbReference type="SUPFAM" id="SSF55486">
    <property type="entry name" value="Metalloproteases ('zincins'), catalytic domain"/>
    <property type="match status" value="1"/>
</dbReference>
<reference evidence="13" key="1">
    <citation type="submission" date="2021-01" db="EMBL/GenBank/DDBJ databases">
        <title>Fulvivirga kasyanovii gen. nov., sp nov., a novel member of the phylum Bacteroidetes isolated from seawater in a mussel farm.</title>
        <authorList>
            <person name="Zhao L.-H."/>
            <person name="Wang Z.-J."/>
        </authorList>
    </citation>
    <scope>NUCLEOTIDE SEQUENCE</scope>
    <source>
        <strain evidence="13">2943</strain>
    </source>
</reference>
<evidence type="ECO:0000256" key="9">
    <source>
        <dbReference type="ARBA" id="ARBA00022833"/>
    </source>
</evidence>
<comment type="similarity">
    <text evidence="3">Belongs to the peptidase M1 family.</text>
</comment>
<dbReference type="RefSeq" id="WP_202243345.1">
    <property type="nucleotide sequence ID" value="NZ_JAESIY010000003.1"/>
</dbReference>
<evidence type="ECO:0000256" key="7">
    <source>
        <dbReference type="ARBA" id="ARBA00022723"/>
    </source>
</evidence>
<evidence type="ECO:0000256" key="10">
    <source>
        <dbReference type="ARBA" id="ARBA00023049"/>
    </source>
</evidence>
<evidence type="ECO:0000259" key="12">
    <source>
        <dbReference type="Pfam" id="PF17900"/>
    </source>
</evidence>
<dbReference type="GO" id="GO:0005615">
    <property type="term" value="C:extracellular space"/>
    <property type="evidence" value="ECO:0007669"/>
    <property type="project" value="TreeGrafter"/>
</dbReference>
<proteinExistence type="inferred from homology"/>
<evidence type="ECO:0000259" key="11">
    <source>
        <dbReference type="Pfam" id="PF01433"/>
    </source>
</evidence>
<dbReference type="InterPro" id="IPR045357">
    <property type="entry name" value="Aminopeptidase_N-like_N"/>
</dbReference>
<organism evidence="13 14">
    <name type="scientific">Fulvivirga sediminis</name>
    <dbReference type="NCBI Taxonomy" id="2803949"/>
    <lineage>
        <taxon>Bacteria</taxon>
        <taxon>Pseudomonadati</taxon>
        <taxon>Bacteroidota</taxon>
        <taxon>Cytophagia</taxon>
        <taxon>Cytophagales</taxon>
        <taxon>Fulvivirgaceae</taxon>
        <taxon>Fulvivirga</taxon>
    </lineage>
</organism>
<feature type="domain" description="Aminopeptidase N-like N-terminal" evidence="12">
    <location>
        <begin position="22"/>
        <end position="181"/>
    </location>
</feature>
<evidence type="ECO:0000256" key="4">
    <source>
        <dbReference type="ARBA" id="ARBA00012564"/>
    </source>
</evidence>
<dbReference type="CDD" id="cd09602">
    <property type="entry name" value="M1_APN"/>
    <property type="match status" value="1"/>
</dbReference>
<keyword evidence="7" id="KW-0479">Metal-binding</keyword>
<dbReference type="InterPro" id="IPR027268">
    <property type="entry name" value="Peptidase_M4/M1_CTD_sf"/>
</dbReference>
<dbReference type="PRINTS" id="PR00756">
    <property type="entry name" value="ALADIPTASE"/>
</dbReference>
<dbReference type="GO" id="GO:0016285">
    <property type="term" value="F:alanyl aminopeptidase activity"/>
    <property type="evidence" value="ECO:0007669"/>
    <property type="project" value="UniProtKB-EC"/>
</dbReference>
<protein>
    <recommendedName>
        <fullName evidence="5">Aminopeptidase N</fullName>
        <ecNumber evidence="4">3.4.11.2</ecNumber>
    </recommendedName>
</protein>
<dbReference type="InterPro" id="IPR042097">
    <property type="entry name" value="Aminopeptidase_N-like_N_sf"/>
</dbReference>
<dbReference type="Pfam" id="PF01433">
    <property type="entry name" value="Peptidase_M1"/>
    <property type="match status" value="1"/>
</dbReference>
<dbReference type="SUPFAM" id="SSF63737">
    <property type="entry name" value="Leukotriene A4 hydrolase N-terminal domain"/>
    <property type="match status" value="1"/>
</dbReference>
<dbReference type="GO" id="GO:0008270">
    <property type="term" value="F:zinc ion binding"/>
    <property type="evidence" value="ECO:0007669"/>
    <property type="project" value="InterPro"/>
</dbReference>
<evidence type="ECO:0000256" key="1">
    <source>
        <dbReference type="ARBA" id="ARBA00000098"/>
    </source>
</evidence>
<keyword evidence="10" id="KW-0482">Metalloprotease</keyword>
<gene>
    <name evidence="13" type="ORF">JL102_05935</name>
</gene>
<keyword evidence="9" id="KW-0862">Zinc</keyword>
<evidence type="ECO:0000256" key="3">
    <source>
        <dbReference type="ARBA" id="ARBA00010136"/>
    </source>
</evidence>
<comment type="catalytic activity">
    <reaction evidence="1">
        <text>Release of an N-terminal amino acid, Xaa-|-Yaa- from a peptide, amide or arylamide. Xaa is preferably Ala, but may be most amino acids including Pro (slow action). When a terminal hydrophobic residue is followed by a prolyl residue, the two may be released as an intact Xaa-Pro dipeptide.</text>
        <dbReference type="EC" id="3.4.11.2"/>
    </reaction>
</comment>
<evidence type="ECO:0000313" key="13">
    <source>
        <dbReference type="EMBL" id="MBL3655658.1"/>
    </source>
</evidence>
<dbReference type="GO" id="GO:0043171">
    <property type="term" value="P:peptide catabolic process"/>
    <property type="evidence" value="ECO:0007669"/>
    <property type="project" value="TreeGrafter"/>
</dbReference>
<accession>A0A937JXP0</accession>
<feature type="domain" description="Peptidase M1 membrane alanine aminopeptidase" evidence="11">
    <location>
        <begin position="222"/>
        <end position="435"/>
    </location>
</feature>
<dbReference type="GO" id="GO:0006508">
    <property type="term" value="P:proteolysis"/>
    <property type="evidence" value="ECO:0007669"/>
    <property type="project" value="UniProtKB-KW"/>
</dbReference>
<evidence type="ECO:0000256" key="8">
    <source>
        <dbReference type="ARBA" id="ARBA00022801"/>
    </source>
</evidence>
<comment type="cofactor">
    <cofactor evidence="2">
        <name>Zn(2+)</name>
        <dbReference type="ChEBI" id="CHEBI:29105"/>
    </cofactor>
</comment>
<dbReference type="GO" id="GO:0042277">
    <property type="term" value="F:peptide binding"/>
    <property type="evidence" value="ECO:0007669"/>
    <property type="project" value="TreeGrafter"/>
</dbReference>
<dbReference type="Proteomes" id="UP000659388">
    <property type="component" value="Unassembled WGS sequence"/>
</dbReference>
<name>A0A937JXP0_9BACT</name>
<evidence type="ECO:0000313" key="14">
    <source>
        <dbReference type="Proteomes" id="UP000659388"/>
    </source>
</evidence>
<dbReference type="InterPro" id="IPR014782">
    <property type="entry name" value="Peptidase_M1_dom"/>
</dbReference>
<dbReference type="PANTHER" id="PTHR11533">
    <property type="entry name" value="PROTEASE M1 ZINC METALLOPROTEASE"/>
    <property type="match status" value="1"/>
</dbReference>
<sequence>MAKGIALKLAQDRKAHISNIIYDLSLDIPDNASDSILGEEKVFFDLSEKSQVVLDFNARPENIKKVIINDKEVDPLFNNEHIILQGDYLKQGANEIQITFIAGDQSLNRHDEYLYTLFVPDRASTCFPVFDQPDLKAKFNLSLTVPIEWKAVANGSVAKKLSKGSKTTYDFTTSPLISTYLFSFAAGKMEKITRQVNGREMNMYHRETDTVKVNRNVDAIFEWHSKALLWMEEYSGQSYPFEKFDFVLIPSFQYGGMEHPGAILYKSSSLLLDESPTLRQQMGQGQLIAHETAHMWFGDMVTMKWFDDVWLKEVFANFMASKIVNPGFPEINHDLQFLMSHYPAAYAVDRSQGTHPIQQPLENLKNAGTLYGSIIYHKAPVVMHMLEEAMGEEAFKNGLRQYLKKFAFDNASWDDLIAIMAKDADFDIHEWNKSWVKEAGMPSVYFYMKSKDKKTISKFDVYTRVEAKNNSEGWKQDLSLLLGNQDSLYFMPAPLLTDSDALDMKGKQEPNYVFTNGGGLGYGYFQLGNKTKKWLLADIDSLKEPVLRAAVWIDLYESMLRAQIAPEELMDRCVKSIVKEKEGLIVSYITDIIRDIFWKFYTEEQRQKVAGQLEGIALNMAINTDSQNLKSTFFHLLTSITTTPHGEAILKSFWSHDTDVEGLTLSENDYTNLAYGLAVREVEDYEEILDQQLERISNPDRKAKFKFVMPALSADSAVRNDFFRKLKEPENRENEDWVLTALSYLHHPLRAETSVQYITPSLEMLEEVQLTGDIFFPQRWLSTTLGGHSSYTAQDAVSMFLYAHHNYPTHLKNKVLQSSDMLFRAVDVKKKYAN</sequence>
<evidence type="ECO:0000256" key="5">
    <source>
        <dbReference type="ARBA" id="ARBA00015611"/>
    </source>
</evidence>
<comment type="caution">
    <text evidence="13">The sequence shown here is derived from an EMBL/GenBank/DDBJ whole genome shotgun (WGS) entry which is preliminary data.</text>
</comment>
<keyword evidence="8" id="KW-0378">Hydrolase</keyword>
<evidence type="ECO:0000256" key="6">
    <source>
        <dbReference type="ARBA" id="ARBA00022670"/>
    </source>
</evidence>
<evidence type="ECO:0000256" key="2">
    <source>
        <dbReference type="ARBA" id="ARBA00001947"/>
    </source>
</evidence>
<dbReference type="AlphaFoldDB" id="A0A937JXP0"/>
<dbReference type="Gene3D" id="2.60.40.1730">
    <property type="entry name" value="tricorn interacting facor f3 domain"/>
    <property type="match status" value="1"/>
</dbReference>
<keyword evidence="14" id="KW-1185">Reference proteome</keyword>
<dbReference type="Pfam" id="PF17900">
    <property type="entry name" value="Peptidase_M1_N"/>
    <property type="match status" value="1"/>
</dbReference>
<dbReference type="InterPro" id="IPR050344">
    <property type="entry name" value="Peptidase_M1_aminopeptidases"/>
</dbReference>
<dbReference type="GO" id="GO:0070006">
    <property type="term" value="F:metalloaminopeptidase activity"/>
    <property type="evidence" value="ECO:0007669"/>
    <property type="project" value="TreeGrafter"/>
</dbReference>
<dbReference type="Gene3D" id="1.10.390.10">
    <property type="entry name" value="Neutral Protease Domain 2"/>
    <property type="match status" value="1"/>
</dbReference>
<dbReference type="GO" id="GO:0016020">
    <property type="term" value="C:membrane"/>
    <property type="evidence" value="ECO:0007669"/>
    <property type="project" value="TreeGrafter"/>
</dbReference>
<dbReference type="EMBL" id="JAESIY010000003">
    <property type="protein sequence ID" value="MBL3655658.1"/>
    <property type="molecule type" value="Genomic_DNA"/>
</dbReference>
<dbReference type="EC" id="3.4.11.2" evidence="4"/>
<dbReference type="InterPro" id="IPR001930">
    <property type="entry name" value="Peptidase_M1"/>
</dbReference>
<dbReference type="PANTHER" id="PTHR11533:SF299">
    <property type="entry name" value="AMINOPEPTIDASE"/>
    <property type="match status" value="1"/>
</dbReference>